<name>A0A2S2DXH0_9BACT</name>
<dbReference type="InterPro" id="IPR001750">
    <property type="entry name" value="ND/Mrp_TM"/>
</dbReference>
<dbReference type="OrthoDB" id="9811718at2"/>
<keyword evidence="2 5" id="KW-0812">Transmembrane</keyword>
<evidence type="ECO:0000256" key="6">
    <source>
        <dbReference type="SAM" id="Phobius"/>
    </source>
</evidence>
<feature type="transmembrane region" description="Helical" evidence="6">
    <location>
        <begin position="55"/>
        <end position="76"/>
    </location>
</feature>
<evidence type="ECO:0000313" key="8">
    <source>
        <dbReference type="EMBL" id="AWL10002.1"/>
    </source>
</evidence>
<evidence type="ECO:0000256" key="2">
    <source>
        <dbReference type="ARBA" id="ARBA00022692"/>
    </source>
</evidence>
<feature type="transmembrane region" description="Helical" evidence="6">
    <location>
        <begin position="173"/>
        <end position="197"/>
    </location>
</feature>
<dbReference type="Pfam" id="PF00361">
    <property type="entry name" value="Proton_antipo_M"/>
    <property type="match status" value="1"/>
</dbReference>
<dbReference type="GO" id="GO:0012505">
    <property type="term" value="C:endomembrane system"/>
    <property type="evidence" value="ECO:0007669"/>
    <property type="project" value="UniProtKB-SubCell"/>
</dbReference>
<dbReference type="AlphaFoldDB" id="A0A2S2DXH0"/>
<keyword evidence="9" id="KW-1185">Reference proteome</keyword>
<keyword evidence="3 6" id="KW-1133">Transmembrane helix</keyword>
<feature type="transmembrane region" description="Helical" evidence="6">
    <location>
        <begin position="421"/>
        <end position="442"/>
    </location>
</feature>
<feature type="transmembrane region" description="Helical" evidence="6">
    <location>
        <begin position="20"/>
        <end position="43"/>
    </location>
</feature>
<dbReference type="Proteomes" id="UP000245468">
    <property type="component" value="Chromosome"/>
</dbReference>
<dbReference type="PANTHER" id="PTHR22773">
    <property type="entry name" value="NADH DEHYDROGENASE"/>
    <property type="match status" value="1"/>
</dbReference>
<evidence type="ECO:0000259" key="7">
    <source>
        <dbReference type="Pfam" id="PF00361"/>
    </source>
</evidence>
<evidence type="ECO:0000256" key="4">
    <source>
        <dbReference type="ARBA" id="ARBA00023136"/>
    </source>
</evidence>
<gene>
    <name evidence="8" type="primary">nuoN</name>
    <name evidence="8" type="ORF">HME7025_02154</name>
</gene>
<feature type="transmembrane region" description="Helical" evidence="6">
    <location>
        <begin position="218"/>
        <end position="240"/>
    </location>
</feature>
<evidence type="ECO:0000256" key="1">
    <source>
        <dbReference type="ARBA" id="ARBA00004127"/>
    </source>
</evidence>
<comment type="subcellular location">
    <subcellularLocation>
        <location evidence="1">Endomembrane system</location>
        <topology evidence="1">Multi-pass membrane protein</topology>
    </subcellularLocation>
    <subcellularLocation>
        <location evidence="5">Membrane</location>
        <topology evidence="5">Multi-pass membrane protein</topology>
    </subcellularLocation>
</comment>
<keyword evidence="4 6" id="KW-0472">Membrane</keyword>
<accession>A0A2S2DXH0</accession>
<dbReference type="RefSeq" id="WP_109323910.1">
    <property type="nucleotide sequence ID" value="NZ_CP029346.1"/>
</dbReference>
<organism evidence="8 9">
    <name type="scientific">Aquirufa nivalisilvae</name>
    <dbReference type="NCBI Taxonomy" id="2516557"/>
    <lineage>
        <taxon>Bacteria</taxon>
        <taxon>Pseudomonadati</taxon>
        <taxon>Bacteroidota</taxon>
        <taxon>Cytophagia</taxon>
        <taxon>Cytophagales</taxon>
        <taxon>Flectobacillaceae</taxon>
        <taxon>Aquirufa</taxon>
    </lineage>
</organism>
<feature type="transmembrane region" description="Helical" evidence="6">
    <location>
        <begin position="336"/>
        <end position="355"/>
    </location>
</feature>
<evidence type="ECO:0000313" key="9">
    <source>
        <dbReference type="Proteomes" id="UP000245468"/>
    </source>
</evidence>
<feature type="transmembrane region" description="Helical" evidence="6">
    <location>
        <begin position="96"/>
        <end position="114"/>
    </location>
</feature>
<protein>
    <submittedName>
        <fullName evidence="8">NADH:ubiquinone reductase (H(+)-translocating)</fullName>
    </submittedName>
</protein>
<evidence type="ECO:0000256" key="5">
    <source>
        <dbReference type="RuleBase" id="RU000320"/>
    </source>
</evidence>
<dbReference type="EMBL" id="CP029346">
    <property type="protein sequence ID" value="AWL10002.1"/>
    <property type="molecule type" value="Genomic_DNA"/>
</dbReference>
<feature type="transmembrane region" description="Helical" evidence="6">
    <location>
        <begin position="126"/>
        <end position="153"/>
    </location>
</feature>
<proteinExistence type="predicted"/>
<dbReference type="GO" id="GO:0016020">
    <property type="term" value="C:membrane"/>
    <property type="evidence" value="ECO:0007669"/>
    <property type="project" value="UniProtKB-SubCell"/>
</dbReference>
<feature type="domain" description="NADH:quinone oxidoreductase/Mrp antiporter transmembrane" evidence="7">
    <location>
        <begin position="140"/>
        <end position="430"/>
    </location>
</feature>
<reference evidence="9" key="1">
    <citation type="submission" date="2018-05" db="EMBL/GenBank/DDBJ databases">
        <title>Pseudarcicella sp. HME7025 Genome sequencing and assembly.</title>
        <authorList>
            <person name="Kim H."/>
            <person name="Kang H."/>
            <person name="Joh K."/>
        </authorList>
    </citation>
    <scope>NUCLEOTIDE SEQUENCE [LARGE SCALE GENOMIC DNA]</scope>
    <source>
        <strain evidence="9">HME7025</strain>
    </source>
</reference>
<sequence length="493" mass="54491">MFSPEILQSLPQKLDGISQGLSLMIPELLLCIWILVGIFAELFLHGRSTKFSTSWRYFITQIGLLLAFVLAIQRMTTSMTGFASFSLFWINSGSNSINALLLFLAIVLILVNQAQQKSFQFEEKMGFLSILGGALLVSISSHWLSIFLSIEWMSLGTYLLVGIRKDAEGSRAILPYVLFGLASTALLLYGISFVYGITGTMHIINPAFSRGLSTADPYLVGLALTLIASSLLFKLAWAPFHPWSPDVIESLPASWMTWISTAPKIAITFLGIRLLHFIPISLEVPIAFLAILTLLVGNLGALGQRNSKRLLAYSGIAHGGFMAMAWLFPSQQATEVLLFYSLIYGLSSLLVFYLIDEAPSGPYKSQDLGNWSGLAKSRPLASLFLLIGMVALAGLPPAGSFIAKVTYFSFLWEKYQNSSQILTLVLLVTAILTTALGIFYYLKIPYQIYFKKNTQEEGVVIWNENGNMWVYAVLVVFILGSFLAPTAIWDFLK</sequence>
<feature type="transmembrane region" description="Helical" evidence="6">
    <location>
        <begin position="252"/>
        <end position="272"/>
    </location>
</feature>
<feature type="transmembrane region" description="Helical" evidence="6">
    <location>
        <begin position="310"/>
        <end position="329"/>
    </location>
</feature>
<keyword evidence="8" id="KW-0830">Ubiquinone</keyword>
<dbReference type="KEGG" id="psez:HME7025_02154"/>
<feature type="transmembrane region" description="Helical" evidence="6">
    <location>
        <begin position="380"/>
        <end position="401"/>
    </location>
</feature>
<feature type="transmembrane region" description="Helical" evidence="6">
    <location>
        <begin position="284"/>
        <end position="304"/>
    </location>
</feature>
<feature type="transmembrane region" description="Helical" evidence="6">
    <location>
        <begin position="468"/>
        <end position="492"/>
    </location>
</feature>
<evidence type="ECO:0000256" key="3">
    <source>
        <dbReference type="ARBA" id="ARBA00022989"/>
    </source>
</evidence>